<dbReference type="Pfam" id="PF07157">
    <property type="entry name" value="DNA_circ_N"/>
    <property type="match status" value="1"/>
</dbReference>
<accession>A0A9N8RYB8</accession>
<dbReference type="Proteomes" id="UP000789704">
    <property type="component" value="Unassembled WGS sequence"/>
</dbReference>
<dbReference type="AlphaFoldDB" id="A0A9N8RYB8"/>
<reference evidence="3" key="1">
    <citation type="submission" date="2021-04" db="EMBL/GenBank/DDBJ databases">
        <authorList>
            <person name="Vanwijnsberghe S."/>
        </authorList>
    </citation>
    <scope>NUCLEOTIDE SEQUENCE</scope>
    <source>
        <strain evidence="3">LMG 31841</strain>
    </source>
</reference>
<feature type="region of interest" description="Disordered" evidence="1">
    <location>
        <begin position="288"/>
        <end position="307"/>
    </location>
</feature>
<keyword evidence="4" id="KW-1185">Reference proteome</keyword>
<evidence type="ECO:0000313" key="4">
    <source>
        <dbReference type="Proteomes" id="UP000789704"/>
    </source>
</evidence>
<feature type="domain" description="DNA circulation N-terminal" evidence="2">
    <location>
        <begin position="8"/>
        <end position="94"/>
    </location>
</feature>
<evidence type="ECO:0000313" key="3">
    <source>
        <dbReference type="EMBL" id="CAG4906051.1"/>
    </source>
</evidence>
<evidence type="ECO:0000259" key="2">
    <source>
        <dbReference type="Pfam" id="PF07157"/>
    </source>
</evidence>
<proteinExistence type="predicted"/>
<dbReference type="InterPro" id="IPR009826">
    <property type="entry name" value="DNA_circ_N"/>
</dbReference>
<dbReference type="EMBL" id="CAJQZC010000006">
    <property type="protein sequence ID" value="CAG4906051.1"/>
    <property type="molecule type" value="Genomic_DNA"/>
</dbReference>
<gene>
    <name evidence="3" type="ORF">LMG31841_03518</name>
</gene>
<protein>
    <recommendedName>
        <fullName evidence="2">DNA circulation N-terminal domain-containing protein</fullName>
    </recommendedName>
</protein>
<comment type="caution">
    <text evidence="3">The sequence shown here is derived from an EMBL/GenBank/DDBJ whole genome shotgun (WGS) entry which is preliminary data.</text>
</comment>
<feature type="compositionally biased region" description="Polar residues" evidence="1">
    <location>
        <begin position="298"/>
        <end position="307"/>
    </location>
</feature>
<evidence type="ECO:0000256" key="1">
    <source>
        <dbReference type="SAM" id="MobiDB-lite"/>
    </source>
</evidence>
<name>A0A9N8RYB8_9BURK</name>
<sequence length="429" mass="45840">MGTWRDRLQPASFRGVPFDVDGDSIGAGRRTQTHEYVKRDKPYVEDLGRATRDVDVTGFLIGDDCFEQADRLLEAFETAGPGELVHPWLGRMKVSAVGKPVFKRDRREGGMVRFDVSFVESGDLSFPATTLNTSQQLASASDALETTSKSNFATLLDDVNTARVSVASYMSSATKMYTAFSNNLSPFVSAFTDAAQFAQWVLNAPSLISEELFSAVDGITSSFTGTANMLTSVTGIFGSIGDVGSGSAPTGTDAAGFQSALVQVSQDAMLVMAMRDLATITVPVSDAAASSAGPQDPASVSSVDSQTGTVPVEYDEAGDVIYPVDVPVIDDVIALRDGLASTIWDMAQTASYDRFQALTAARQAITRHLNEVAKNGVRIVTIQPIEATPSLVLAYQRYGDATRADEIVTRNRVSNPGFVPPVELQVAQR</sequence>
<organism evidence="3 4">
    <name type="scientific">Paraburkholderia saeva</name>
    <dbReference type="NCBI Taxonomy" id="2777537"/>
    <lineage>
        <taxon>Bacteria</taxon>
        <taxon>Pseudomonadati</taxon>
        <taxon>Pseudomonadota</taxon>
        <taxon>Betaproteobacteria</taxon>
        <taxon>Burkholderiales</taxon>
        <taxon>Burkholderiaceae</taxon>
        <taxon>Paraburkholderia</taxon>
    </lineage>
</organism>